<proteinExistence type="predicted"/>
<name>A0A9P8A4X5_MORAP</name>
<organism evidence="2 3">
    <name type="scientific">Mortierella alpina</name>
    <name type="common">Oleaginous fungus</name>
    <name type="synonym">Mortierella renispora</name>
    <dbReference type="NCBI Taxonomy" id="64518"/>
    <lineage>
        <taxon>Eukaryota</taxon>
        <taxon>Fungi</taxon>
        <taxon>Fungi incertae sedis</taxon>
        <taxon>Mucoromycota</taxon>
        <taxon>Mortierellomycotina</taxon>
        <taxon>Mortierellomycetes</taxon>
        <taxon>Mortierellales</taxon>
        <taxon>Mortierellaceae</taxon>
        <taxon>Mortierella</taxon>
    </lineage>
</organism>
<dbReference type="AlphaFoldDB" id="A0A9P8A4X5"/>
<feature type="compositionally biased region" description="Polar residues" evidence="1">
    <location>
        <begin position="67"/>
        <end position="83"/>
    </location>
</feature>
<comment type="caution">
    <text evidence="2">The sequence shown here is derived from an EMBL/GenBank/DDBJ whole genome shotgun (WGS) entry which is preliminary data.</text>
</comment>
<accession>A0A9P8A4X5</accession>
<feature type="region of interest" description="Disordered" evidence="1">
    <location>
        <begin position="206"/>
        <end position="235"/>
    </location>
</feature>
<feature type="compositionally biased region" description="Polar residues" evidence="1">
    <location>
        <begin position="219"/>
        <end position="235"/>
    </location>
</feature>
<evidence type="ECO:0000313" key="3">
    <source>
        <dbReference type="Proteomes" id="UP000717515"/>
    </source>
</evidence>
<evidence type="ECO:0000313" key="2">
    <source>
        <dbReference type="EMBL" id="KAG9324019.1"/>
    </source>
</evidence>
<feature type="region of interest" description="Disordered" evidence="1">
    <location>
        <begin position="255"/>
        <end position="279"/>
    </location>
</feature>
<gene>
    <name evidence="2" type="ORF">KVV02_003498</name>
</gene>
<reference evidence="2" key="1">
    <citation type="submission" date="2021-07" db="EMBL/GenBank/DDBJ databases">
        <title>Draft genome of Mortierella alpina, strain LL118, isolated from an aspen leaf litter sample.</title>
        <authorList>
            <person name="Yang S."/>
            <person name="Vinatzer B.A."/>
        </authorList>
    </citation>
    <scope>NUCLEOTIDE SEQUENCE</scope>
    <source>
        <strain evidence="2">LL118</strain>
    </source>
</reference>
<dbReference type="Proteomes" id="UP000717515">
    <property type="component" value="Unassembled WGS sequence"/>
</dbReference>
<evidence type="ECO:0000256" key="1">
    <source>
        <dbReference type="SAM" id="MobiDB-lite"/>
    </source>
</evidence>
<dbReference type="EMBL" id="JAIFTL010000080">
    <property type="protein sequence ID" value="KAG9324019.1"/>
    <property type="molecule type" value="Genomic_DNA"/>
</dbReference>
<feature type="region of interest" description="Disordered" evidence="1">
    <location>
        <begin position="1"/>
        <end position="25"/>
    </location>
</feature>
<feature type="compositionally biased region" description="Basic and acidic residues" evidence="1">
    <location>
        <begin position="261"/>
        <end position="279"/>
    </location>
</feature>
<feature type="region of interest" description="Disordered" evidence="1">
    <location>
        <begin position="67"/>
        <end position="92"/>
    </location>
</feature>
<protein>
    <submittedName>
        <fullName evidence="2">Uncharacterized protein</fullName>
    </submittedName>
</protein>
<feature type="compositionally biased region" description="Polar residues" evidence="1">
    <location>
        <begin position="1"/>
        <end position="21"/>
    </location>
</feature>
<sequence>MLLNTAQSTHQFARSSQNMRQGSAHYHRRSMSCLAVAPNHDHFDHPSFSNRLYDTIEISEDGVATTAFTTGAPGSSASPVQTRHVSRKSDGNISISQLQKSLSGAGITNAAASETSASGSEGADGVVSVATGSLGGKLVKLNPAAPIPRRSLLSDMLNNQSQTGANRLEQNAHRRRMLKSMRRYSVDASEMNFNALTLYPSGRVSPMKSIPSEGEESAAATTGSSIRGAQDFTDTPTVRYLRNPCHATVKTRLVQGGARRGAGEDGESRDYFGADDRVW</sequence>